<name>A7SKF6_NEMVE</name>
<evidence type="ECO:0000256" key="5">
    <source>
        <dbReference type="ARBA" id="ARBA00022840"/>
    </source>
</evidence>
<evidence type="ECO:0000256" key="1">
    <source>
        <dbReference type="ARBA" id="ARBA00022527"/>
    </source>
</evidence>
<evidence type="ECO:0000256" key="2">
    <source>
        <dbReference type="ARBA" id="ARBA00022679"/>
    </source>
</evidence>
<keyword evidence="2" id="KW-0808">Transferase</keyword>
<dbReference type="InterPro" id="IPR000719">
    <property type="entry name" value="Prot_kinase_dom"/>
</dbReference>
<evidence type="ECO:0000313" key="7">
    <source>
        <dbReference type="EMBL" id="EDO35830.1"/>
    </source>
</evidence>
<dbReference type="PANTHER" id="PTHR24353:SF37">
    <property type="entry name" value="CAMP-DEPENDENT PROTEIN KINASE CATALYTIC SUBUNIT PRKX"/>
    <property type="match status" value="1"/>
</dbReference>
<keyword evidence="1" id="KW-0723">Serine/threonine-protein kinase</keyword>
<dbReference type="HOGENOM" id="CLU_2017926_0_0_1"/>
<dbReference type="InterPro" id="IPR011009">
    <property type="entry name" value="Kinase-like_dom_sf"/>
</dbReference>
<evidence type="ECO:0000259" key="6">
    <source>
        <dbReference type="PROSITE" id="PS50011"/>
    </source>
</evidence>
<evidence type="ECO:0000313" key="8">
    <source>
        <dbReference type="Proteomes" id="UP000001593"/>
    </source>
</evidence>
<dbReference type="AlphaFoldDB" id="A7SKF6"/>
<keyword evidence="3" id="KW-0547">Nucleotide-binding</keyword>
<evidence type="ECO:0000256" key="3">
    <source>
        <dbReference type="ARBA" id="ARBA00022741"/>
    </source>
</evidence>
<keyword evidence="4" id="KW-0418">Kinase</keyword>
<evidence type="ECO:0000256" key="4">
    <source>
        <dbReference type="ARBA" id="ARBA00022777"/>
    </source>
</evidence>
<dbReference type="GO" id="GO:0005524">
    <property type="term" value="F:ATP binding"/>
    <property type="evidence" value="ECO:0007669"/>
    <property type="project" value="UniProtKB-KW"/>
</dbReference>
<dbReference type="Pfam" id="PF00069">
    <property type="entry name" value="Pkinase"/>
    <property type="match status" value="1"/>
</dbReference>
<protein>
    <recommendedName>
        <fullName evidence="6">Protein kinase domain-containing protein</fullName>
    </recommendedName>
</protein>
<dbReference type="PANTHER" id="PTHR24353">
    <property type="entry name" value="CYCLIC NUCLEOTIDE-DEPENDENT PROTEIN KINASE"/>
    <property type="match status" value="1"/>
</dbReference>
<dbReference type="PhylomeDB" id="A7SKF6"/>
<organism evidence="7 8">
    <name type="scientific">Nematostella vectensis</name>
    <name type="common">Starlet sea anemone</name>
    <dbReference type="NCBI Taxonomy" id="45351"/>
    <lineage>
        <taxon>Eukaryota</taxon>
        <taxon>Metazoa</taxon>
        <taxon>Cnidaria</taxon>
        <taxon>Anthozoa</taxon>
        <taxon>Hexacorallia</taxon>
        <taxon>Actiniaria</taxon>
        <taxon>Edwardsiidae</taxon>
        <taxon>Nematostella</taxon>
    </lineage>
</organism>
<keyword evidence="8" id="KW-1185">Reference proteome</keyword>
<dbReference type="Proteomes" id="UP000001593">
    <property type="component" value="Unassembled WGS sequence"/>
</dbReference>
<dbReference type="EMBL" id="DS469686">
    <property type="protein sequence ID" value="EDO35830.1"/>
    <property type="molecule type" value="Genomic_DNA"/>
</dbReference>
<accession>A7SKF6</accession>
<dbReference type="PROSITE" id="PS50011">
    <property type="entry name" value="PROTEIN_KINASE_DOM"/>
    <property type="match status" value="1"/>
</dbReference>
<dbReference type="Gene3D" id="3.30.200.20">
    <property type="entry name" value="Phosphorylase Kinase, domain 1"/>
    <property type="match status" value="1"/>
</dbReference>
<gene>
    <name evidence="7" type="ORF">NEMVEDRAFT_v1g213657</name>
</gene>
<dbReference type="InParanoid" id="A7SKF6"/>
<keyword evidence="5" id="KW-0067">ATP-binding</keyword>
<reference evidence="7 8" key="1">
    <citation type="journal article" date="2007" name="Science">
        <title>Sea anemone genome reveals ancestral eumetazoan gene repertoire and genomic organization.</title>
        <authorList>
            <person name="Putnam N.H."/>
            <person name="Srivastava M."/>
            <person name="Hellsten U."/>
            <person name="Dirks B."/>
            <person name="Chapman J."/>
            <person name="Salamov A."/>
            <person name="Terry A."/>
            <person name="Shapiro H."/>
            <person name="Lindquist E."/>
            <person name="Kapitonov V.V."/>
            <person name="Jurka J."/>
            <person name="Genikhovich G."/>
            <person name="Grigoriev I.V."/>
            <person name="Lucas S.M."/>
            <person name="Steele R.E."/>
            <person name="Finnerty J.R."/>
            <person name="Technau U."/>
            <person name="Martindale M.Q."/>
            <person name="Rokhsar D.S."/>
        </authorList>
    </citation>
    <scope>NUCLEOTIDE SEQUENCE [LARGE SCALE GENOMIC DNA]</scope>
    <source>
        <strain evidence="8">CH2 X CH6</strain>
    </source>
</reference>
<proteinExistence type="predicted"/>
<dbReference type="GO" id="GO:0004674">
    <property type="term" value="F:protein serine/threonine kinase activity"/>
    <property type="evidence" value="ECO:0007669"/>
    <property type="project" value="UniProtKB-KW"/>
</dbReference>
<dbReference type="SUPFAM" id="SSF56112">
    <property type="entry name" value="Protein kinase-like (PK-like)"/>
    <property type="match status" value="1"/>
</dbReference>
<sequence length="123" mass="14122">MALITEKKVEIWHSVLRNFISSYDSASQIRDKALSFAASKTEQLFHNYLTTPYSRGYSEKDLSLVTGTGTFGRVLLARDRRGGEFYALKIMNISEVIRLKQVEHVQNEKNILMSIEHPFIVNL</sequence>
<dbReference type="eggNOG" id="KOG0616">
    <property type="taxonomic scope" value="Eukaryota"/>
</dbReference>
<feature type="domain" description="Protein kinase" evidence="6">
    <location>
        <begin position="60"/>
        <end position="123"/>
    </location>
</feature>